<keyword evidence="3" id="KW-1185">Reference proteome</keyword>
<sequence length="38" mass="4262">MTFMNRGAQNKKQRKVITVISLIIIIAFLLSIIAVAFV</sequence>
<accession>A0A6I6DI82</accession>
<name>A0A6I6DI82_9FIRM</name>
<evidence type="ECO:0000313" key="3">
    <source>
        <dbReference type="Proteomes" id="UP000426444"/>
    </source>
</evidence>
<dbReference type="KEGG" id="salq:SYNTR_1397"/>
<organism evidence="2 3">
    <name type="scientific">Candidatus Syntrophocurvum alkaliphilum</name>
    <dbReference type="NCBI Taxonomy" id="2293317"/>
    <lineage>
        <taxon>Bacteria</taxon>
        <taxon>Bacillati</taxon>
        <taxon>Bacillota</taxon>
        <taxon>Clostridia</taxon>
        <taxon>Eubacteriales</taxon>
        <taxon>Syntrophomonadaceae</taxon>
        <taxon>Candidatus Syntrophocurvum</taxon>
    </lineage>
</organism>
<gene>
    <name evidence="2" type="ORF">SYNTR_1397</name>
</gene>
<evidence type="ECO:0008006" key="4">
    <source>
        <dbReference type="Google" id="ProtNLM"/>
    </source>
</evidence>
<keyword evidence="1" id="KW-0812">Transmembrane</keyword>
<feature type="transmembrane region" description="Helical" evidence="1">
    <location>
        <begin position="16"/>
        <end position="37"/>
    </location>
</feature>
<evidence type="ECO:0000256" key="1">
    <source>
        <dbReference type="SAM" id="Phobius"/>
    </source>
</evidence>
<dbReference type="Proteomes" id="UP000426444">
    <property type="component" value="Chromosome"/>
</dbReference>
<proteinExistence type="predicted"/>
<protein>
    <recommendedName>
        <fullName evidence="4">DUF4044 domain-containing protein</fullName>
    </recommendedName>
</protein>
<reference evidence="3" key="1">
    <citation type="journal article" date="2019" name="Microbiology">
        <title>Complete Genome Sequence of an Uncultured Bacterium of the Candidate Phylum Bipolaricaulota.</title>
        <authorList>
            <person name="Kadnikov V.V."/>
            <person name="Mardanov A.V."/>
            <person name="Beletsky A.V."/>
            <person name="Frank Y.A."/>
            <person name="Karnachuk O.V."/>
            <person name="Ravin N.V."/>
        </authorList>
    </citation>
    <scope>NUCLEOTIDE SEQUENCE [LARGE SCALE GENOMIC DNA]</scope>
</reference>
<dbReference type="AlphaFoldDB" id="A0A6I6DI82"/>
<keyword evidence="1" id="KW-1133">Transmembrane helix</keyword>
<dbReference type="EMBL" id="CP046457">
    <property type="protein sequence ID" value="QGT99990.1"/>
    <property type="molecule type" value="Genomic_DNA"/>
</dbReference>
<keyword evidence="1" id="KW-0472">Membrane</keyword>
<evidence type="ECO:0000313" key="2">
    <source>
        <dbReference type="EMBL" id="QGT99990.1"/>
    </source>
</evidence>